<reference evidence="1" key="1">
    <citation type="journal article" date="2020" name="Stud. Mycol.">
        <title>101 Dothideomycetes genomes: a test case for predicting lifestyles and emergence of pathogens.</title>
        <authorList>
            <person name="Haridas S."/>
            <person name="Albert R."/>
            <person name="Binder M."/>
            <person name="Bloem J."/>
            <person name="Labutti K."/>
            <person name="Salamov A."/>
            <person name="Andreopoulos B."/>
            <person name="Baker S."/>
            <person name="Barry K."/>
            <person name="Bills G."/>
            <person name="Bluhm B."/>
            <person name="Cannon C."/>
            <person name="Castanera R."/>
            <person name="Culley D."/>
            <person name="Daum C."/>
            <person name="Ezra D."/>
            <person name="Gonzalez J."/>
            <person name="Henrissat B."/>
            <person name="Kuo A."/>
            <person name="Liang C."/>
            <person name="Lipzen A."/>
            <person name="Lutzoni F."/>
            <person name="Magnuson J."/>
            <person name="Mondo S."/>
            <person name="Nolan M."/>
            <person name="Ohm R."/>
            <person name="Pangilinan J."/>
            <person name="Park H.-J."/>
            <person name="Ramirez L."/>
            <person name="Alfaro M."/>
            <person name="Sun H."/>
            <person name="Tritt A."/>
            <person name="Yoshinaga Y."/>
            <person name="Zwiers L.-H."/>
            <person name="Turgeon B."/>
            <person name="Goodwin S."/>
            <person name="Spatafora J."/>
            <person name="Crous P."/>
            <person name="Grigoriev I."/>
        </authorList>
    </citation>
    <scope>NUCLEOTIDE SEQUENCE</scope>
    <source>
        <strain evidence="1">CBS 119687</strain>
    </source>
</reference>
<dbReference type="EMBL" id="ML977508">
    <property type="protein sequence ID" value="KAF2128582.1"/>
    <property type="molecule type" value="Genomic_DNA"/>
</dbReference>
<dbReference type="RefSeq" id="XP_033522971.1">
    <property type="nucleotide sequence ID" value="XM_033672028.1"/>
</dbReference>
<protein>
    <submittedName>
        <fullName evidence="1">Uncharacterized protein</fullName>
    </submittedName>
</protein>
<gene>
    <name evidence="1" type="ORF">P153DRAFT_40624</name>
</gene>
<evidence type="ECO:0000313" key="2">
    <source>
        <dbReference type="Proteomes" id="UP000799771"/>
    </source>
</evidence>
<evidence type="ECO:0000313" key="1">
    <source>
        <dbReference type="EMBL" id="KAF2128582.1"/>
    </source>
</evidence>
<dbReference type="AlphaFoldDB" id="A0A6A6A9E4"/>
<proteinExistence type="predicted"/>
<organism evidence="1 2">
    <name type="scientific">Dothidotthia symphoricarpi CBS 119687</name>
    <dbReference type="NCBI Taxonomy" id="1392245"/>
    <lineage>
        <taxon>Eukaryota</taxon>
        <taxon>Fungi</taxon>
        <taxon>Dikarya</taxon>
        <taxon>Ascomycota</taxon>
        <taxon>Pezizomycotina</taxon>
        <taxon>Dothideomycetes</taxon>
        <taxon>Pleosporomycetidae</taxon>
        <taxon>Pleosporales</taxon>
        <taxon>Dothidotthiaceae</taxon>
        <taxon>Dothidotthia</taxon>
    </lineage>
</organism>
<accession>A0A6A6A9E4</accession>
<sequence length="105" mass="12091">MCLSLVCRVSDSQDVTHWRWRWRRRAELRWTRLSVDERQTTWSLSCKKSLDLCGKLLILLYLQSANIVLVHQLVQSQPREAGAGLGVRCTPKVRRAVCCSLGPLQ</sequence>
<keyword evidence="2" id="KW-1185">Reference proteome</keyword>
<dbReference type="Proteomes" id="UP000799771">
    <property type="component" value="Unassembled WGS sequence"/>
</dbReference>
<name>A0A6A6A9E4_9PLEO</name>
<dbReference type="GeneID" id="54412460"/>